<comment type="subcellular location">
    <subcellularLocation>
        <location evidence="1">Endomembrane system</location>
        <topology evidence="1">Multi-pass membrane protein</topology>
    </subcellularLocation>
</comment>
<protein>
    <recommendedName>
        <fullName evidence="7">DUF202 domain-containing protein</fullName>
    </recommendedName>
</protein>
<feature type="transmembrane region" description="Helical" evidence="6">
    <location>
        <begin position="37"/>
        <end position="54"/>
    </location>
</feature>
<dbReference type="InterPro" id="IPR003807">
    <property type="entry name" value="DUF202"/>
</dbReference>
<feature type="compositionally biased region" description="Basic and acidic residues" evidence="5">
    <location>
        <begin position="1"/>
        <end position="13"/>
    </location>
</feature>
<dbReference type="KEGG" id="strr:EKD16_01050"/>
<feature type="region of interest" description="Disordered" evidence="5">
    <location>
        <begin position="1"/>
        <end position="24"/>
    </location>
</feature>
<feature type="transmembrane region" description="Helical" evidence="6">
    <location>
        <begin position="118"/>
        <end position="140"/>
    </location>
</feature>
<evidence type="ECO:0000256" key="4">
    <source>
        <dbReference type="ARBA" id="ARBA00023136"/>
    </source>
</evidence>
<dbReference type="Proteomes" id="UP000292235">
    <property type="component" value="Chromosome"/>
</dbReference>
<feature type="domain" description="DUF202" evidence="7">
    <location>
        <begin position="29"/>
        <end position="98"/>
    </location>
</feature>
<dbReference type="Pfam" id="PF02656">
    <property type="entry name" value="DUF202"/>
    <property type="match status" value="1"/>
</dbReference>
<evidence type="ECO:0000313" key="8">
    <source>
        <dbReference type="EMBL" id="QBI52027.1"/>
    </source>
</evidence>
<proteinExistence type="predicted"/>
<evidence type="ECO:0000256" key="1">
    <source>
        <dbReference type="ARBA" id="ARBA00004127"/>
    </source>
</evidence>
<evidence type="ECO:0000313" key="9">
    <source>
        <dbReference type="Proteomes" id="UP000292235"/>
    </source>
</evidence>
<sequence length="146" mass="15878">MSESRAGRRDGRGPRRRPERGDVRELRGTGLQAERTLLAWQRTLIVLIAVALLYLRDPFQEGGPQGGDDPLHRLIPVLGVLVAVGLLIVHLRRRWRATEHGLRDDRTGRPPAPVARPWALVLTSAAVAALALAVAAGAVAGQAGWW</sequence>
<dbReference type="EMBL" id="CP036455">
    <property type="protein sequence ID" value="QBI52027.1"/>
    <property type="molecule type" value="Genomic_DNA"/>
</dbReference>
<keyword evidence="2 6" id="KW-0812">Transmembrane</keyword>
<keyword evidence="3 6" id="KW-1133">Transmembrane helix</keyword>
<organism evidence="8 9">
    <name type="scientific">Streptomonospora litoralis</name>
    <dbReference type="NCBI Taxonomy" id="2498135"/>
    <lineage>
        <taxon>Bacteria</taxon>
        <taxon>Bacillati</taxon>
        <taxon>Actinomycetota</taxon>
        <taxon>Actinomycetes</taxon>
        <taxon>Streptosporangiales</taxon>
        <taxon>Nocardiopsidaceae</taxon>
        <taxon>Streptomonospora</taxon>
    </lineage>
</organism>
<dbReference type="AlphaFoldDB" id="A0A4P6Q0G9"/>
<keyword evidence="4 6" id="KW-0472">Membrane</keyword>
<evidence type="ECO:0000259" key="7">
    <source>
        <dbReference type="Pfam" id="PF02656"/>
    </source>
</evidence>
<name>A0A4P6Q0G9_9ACTN</name>
<evidence type="ECO:0000256" key="2">
    <source>
        <dbReference type="ARBA" id="ARBA00022692"/>
    </source>
</evidence>
<evidence type="ECO:0000256" key="3">
    <source>
        <dbReference type="ARBA" id="ARBA00022989"/>
    </source>
</evidence>
<dbReference type="GO" id="GO:0012505">
    <property type="term" value="C:endomembrane system"/>
    <property type="evidence" value="ECO:0007669"/>
    <property type="project" value="UniProtKB-SubCell"/>
</dbReference>
<evidence type="ECO:0000256" key="5">
    <source>
        <dbReference type="SAM" id="MobiDB-lite"/>
    </source>
</evidence>
<gene>
    <name evidence="8" type="ORF">EKD16_01050</name>
</gene>
<feature type="transmembrane region" description="Helical" evidence="6">
    <location>
        <begin position="74"/>
        <end position="91"/>
    </location>
</feature>
<reference evidence="8 9" key="1">
    <citation type="submission" date="2019-02" db="EMBL/GenBank/DDBJ databases">
        <authorList>
            <person name="Khodamoradi S."/>
            <person name="Hahnke R.L."/>
            <person name="Kaempfer P."/>
            <person name="Schumann P."/>
            <person name="Rohde M."/>
            <person name="Steinert M."/>
            <person name="Luzhetskyy A."/>
            <person name="Wink J."/>
            <person name="Ruckert C."/>
        </authorList>
    </citation>
    <scope>NUCLEOTIDE SEQUENCE [LARGE SCALE GENOMIC DNA]</scope>
    <source>
        <strain evidence="8 9">M2</strain>
    </source>
</reference>
<accession>A0A4P6Q0G9</accession>
<evidence type="ECO:0000256" key="6">
    <source>
        <dbReference type="SAM" id="Phobius"/>
    </source>
</evidence>
<keyword evidence="9" id="KW-1185">Reference proteome</keyword>